<dbReference type="PANTHER" id="PTHR46915:SF6">
    <property type="entry name" value="CYSTEINE PROTEINASES SUPERFAMILY PROTEIN"/>
    <property type="match status" value="1"/>
</dbReference>
<reference evidence="6 7" key="1">
    <citation type="submission" date="2024-01" db="EMBL/GenBank/DDBJ databases">
        <title>The complete chloroplast genome sequence of Lithospermum erythrorhizon: insights into the phylogenetic relationship among Boraginaceae species and the maternal lineages of purple gromwells.</title>
        <authorList>
            <person name="Okada T."/>
            <person name="Watanabe K."/>
        </authorList>
    </citation>
    <scope>NUCLEOTIDE SEQUENCE [LARGE SCALE GENOMIC DNA]</scope>
</reference>
<keyword evidence="4" id="KW-0788">Thiol protease</keyword>
<proteinExistence type="inferred from homology"/>
<evidence type="ECO:0000256" key="1">
    <source>
        <dbReference type="ARBA" id="ARBA00005234"/>
    </source>
</evidence>
<dbReference type="GO" id="GO:0006508">
    <property type="term" value="P:proteolysis"/>
    <property type="evidence" value="ECO:0007669"/>
    <property type="project" value="UniProtKB-KW"/>
</dbReference>
<dbReference type="Proteomes" id="UP001454036">
    <property type="component" value="Unassembled WGS sequence"/>
</dbReference>
<evidence type="ECO:0000313" key="6">
    <source>
        <dbReference type="EMBL" id="GAA0142485.1"/>
    </source>
</evidence>
<keyword evidence="7" id="KW-1185">Reference proteome</keyword>
<dbReference type="AlphaFoldDB" id="A0AAV3NT22"/>
<name>A0AAV3NT22_LITER</name>
<feature type="domain" description="Ubiquitin-like protease family profile" evidence="5">
    <location>
        <begin position="191"/>
        <end position="383"/>
    </location>
</feature>
<dbReference type="EMBL" id="BAABME010015689">
    <property type="protein sequence ID" value="GAA0142485.1"/>
    <property type="molecule type" value="Genomic_DNA"/>
</dbReference>
<dbReference type="Pfam" id="PF23299">
    <property type="entry name" value="DUF7081"/>
    <property type="match status" value="1"/>
</dbReference>
<dbReference type="GO" id="GO:0008234">
    <property type="term" value="F:cysteine-type peptidase activity"/>
    <property type="evidence" value="ECO:0007669"/>
    <property type="project" value="UniProtKB-KW"/>
</dbReference>
<dbReference type="PROSITE" id="PS50600">
    <property type="entry name" value="ULP_PROTEASE"/>
    <property type="match status" value="1"/>
</dbReference>
<dbReference type="InterPro" id="IPR038765">
    <property type="entry name" value="Papain-like_cys_pep_sf"/>
</dbReference>
<keyword evidence="2 6" id="KW-0645">Protease</keyword>
<dbReference type="GO" id="GO:0016926">
    <property type="term" value="P:protein desumoylation"/>
    <property type="evidence" value="ECO:0007669"/>
    <property type="project" value="UniProtKB-ARBA"/>
</dbReference>
<evidence type="ECO:0000259" key="5">
    <source>
        <dbReference type="PROSITE" id="PS50600"/>
    </source>
</evidence>
<comment type="caution">
    <text evidence="6">The sequence shown here is derived from an EMBL/GenBank/DDBJ whole genome shotgun (WGS) entry which is preliminary data.</text>
</comment>
<evidence type="ECO:0000256" key="3">
    <source>
        <dbReference type="ARBA" id="ARBA00022801"/>
    </source>
</evidence>
<accession>A0AAV3NT22</accession>
<evidence type="ECO:0000313" key="7">
    <source>
        <dbReference type="Proteomes" id="UP001454036"/>
    </source>
</evidence>
<dbReference type="Gene3D" id="3.40.395.10">
    <property type="entry name" value="Adenoviral Proteinase, Chain A"/>
    <property type="match status" value="1"/>
</dbReference>
<dbReference type="Pfam" id="PF02902">
    <property type="entry name" value="Peptidase_C48"/>
    <property type="match status" value="1"/>
</dbReference>
<comment type="similarity">
    <text evidence="1">Belongs to the peptidase C48 family.</text>
</comment>
<gene>
    <name evidence="6" type="ORF">LIER_35575</name>
</gene>
<dbReference type="SUPFAM" id="SSF54001">
    <property type="entry name" value="Cysteine proteinases"/>
    <property type="match status" value="1"/>
</dbReference>
<evidence type="ECO:0000256" key="2">
    <source>
        <dbReference type="ARBA" id="ARBA00022670"/>
    </source>
</evidence>
<dbReference type="PANTHER" id="PTHR46915">
    <property type="entry name" value="UBIQUITIN-LIKE PROTEASE 4-RELATED"/>
    <property type="match status" value="1"/>
</dbReference>
<sequence length="456" mass="52138">MKRNQENGKIMLMNCSTKKNKSKQPCNNNNEDDEVEFCGLAGQEAGLADFGVSITKGEDLSLIPVSPGESGLGRPYAPENWPEPGDTWRWKVGKRTNQSWFRDRYLYLPERLQKLLSRNMPFDSKTSLNSFLESQFPGIDKSAFFASFVWRIPAKVPFTTASKGGSLAGTHNSCIMQHKHAYSTRSLNATLDKINYEVTNPSPPHCHGESRTSLICNNSETQERGELSNFKFGHYMEIIWNELPEEKKKYSTCLDPSNFLLYGNEARKGDVVGWIKKRNVTSKRYVIIPSVEGNHWRLFIICHSEETVESSNRIECLLLLDSLQARKSRYLFEDRLRRLIADVYGMPENGEKIKEIPLMVPKVPQQTNGRDCGYFVLYYIKLFIESAPEIFSRSSYPYFMTKNWFCHQQVERFFNTLDQHHDTSISDQELTDVSAGSSIELIQLTDTGISDAHGLS</sequence>
<evidence type="ECO:0000256" key="4">
    <source>
        <dbReference type="ARBA" id="ARBA00022807"/>
    </source>
</evidence>
<protein>
    <submittedName>
        <fullName evidence="6">Protease</fullName>
    </submittedName>
</protein>
<organism evidence="6 7">
    <name type="scientific">Lithospermum erythrorhizon</name>
    <name type="common">Purple gromwell</name>
    <name type="synonym">Lithospermum officinale var. erythrorhizon</name>
    <dbReference type="NCBI Taxonomy" id="34254"/>
    <lineage>
        <taxon>Eukaryota</taxon>
        <taxon>Viridiplantae</taxon>
        <taxon>Streptophyta</taxon>
        <taxon>Embryophyta</taxon>
        <taxon>Tracheophyta</taxon>
        <taxon>Spermatophyta</taxon>
        <taxon>Magnoliopsida</taxon>
        <taxon>eudicotyledons</taxon>
        <taxon>Gunneridae</taxon>
        <taxon>Pentapetalae</taxon>
        <taxon>asterids</taxon>
        <taxon>lamiids</taxon>
        <taxon>Boraginales</taxon>
        <taxon>Boraginaceae</taxon>
        <taxon>Boraginoideae</taxon>
        <taxon>Lithospermeae</taxon>
        <taxon>Lithospermum</taxon>
    </lineage>
</organism>
<dbReference type="InterPro" id="IPR055508">
    <property type="entry name" value="DUF7081"/>
</dbReference>
<dbReference type="InterPro" id="IPR003653">
    <property type="entry name" value="Peptidase_C48_C"/>
</dbReference>
<keyword evidence="3" id="KW-0378">Hydrolase</keyword>